<dbReference type="EMBL" id="MK570209">
    <property type="protein sequence ID" value="QCS37563.1"/>
    <property type="molecule type" value="Genomic_DNA"/>
</dbReference>
<evidence type="ECO:0000313" key="3">
    <source>
        <dbReference type="Proteomes" id="UP000676014"/>
    </source>
</evidence>
<gene>
    <name evidence="2" type="primary">cp</name>
</gene>
<sequence>MPLRRRYPARRAIRRKPYSRTRARPRRSYAAKRRSYTRRPRTRKAILNLTSRKKQDVLVNTSNITSQTPTGSSTFNTSPAVLNADNIYIIPWVSTARPALLNGALAPPIADATRTSTSCYMRGLKETITIATNSGAPWMWRRICFTLKGDDLTAYVGSNFTWWRATATQGITRNLTSIYAHIPALNAFRDLVFDGQEGFDWADAFTAKLDTKRIGVKYDKTITLNAGNSNGQIRSMQRWHTMNHNLEYSDEEQGGILTTGPYSVSSKVGMGDYYVVDMFRGVGTATDTLSFGVQSKIYWHEK</sequence>
<keyword evidence="3" id="KW-1185">Reference proteome</keyword>
<proteinExistence type="predicted"/>
<dbReference type="RefSeq" id="YP_010798234.1">
    <property type="nucleotide sequence ID" value="NC_076375.1"/>
</dbReference>
<evidence type="ECO:0000313" key="2">
    <source>
        <dbReference type="EMBL" id="QCS37563.1"/>
    </source>
</evidence>
<name>A0A4P8W7M4_9VIRU</name>
<dbReference type="Proteomes" id="UP000676014">
    <property type="component" value="Segment"/>
</dbReference>
<dbReference type="GeneID" id="80536353"/>
<dbReference type="KEGG" id="vg:80536353"/>
<reference evidence="2" key="1">
    <citation type="submission" date="2019-02" db="EMBL/GenBank/DDBJ databases">
        <title>Genomoviruses associated with Mojave and Sonoran Desert tortoise.</title>
        <authorList>
            <person name="Orton J."/>
            <person name="Morales M."/>
            <person name="Dolby G.A."/>
            <person name="Schmidlin K."/>
            <person name="Fontenele R.S."/>
            <person name="Kraberger S."/>
            <person name="Webster T."/>
            <person name="Wilson M."/>
            <person name="Kusumi K."/>
            <person name="Varsani A."/>
        </authorList>
    </citation>
    <scope>NUCLEOTIDE SEQUENCE</scope>
    <source>
        <strain evidence="2">Tor_36_tor6</strain>
    </source>
</reference>
<protein>
    <submittedName>
        <fullName evidence="2">Capsid protein</fullName>
    </submittedName>
</protein>
<accession>A0A4P8W7M4</accession>
<organism evidence="2 3">
    <name type="scientific">Tortoise genomovirus 9</name>
    <dbReference type="NCBI Taxonomy" id="2582892"/>
    <lineage>
        <taxon>Viruses</taxon>
        <taxon>Monodnaviria</taxon>
        <taxon>Shotokuvirae</taxon>
        <taxon>Cressdnaviricota</taxon>
        <taxon>Repensiviricetes</taxon>
        <taxon>Geplafuvirales</taxon>
        <taxon>Genomoviridae</taxon>
        <taxon>Gemykolovirus</taxon>
        <taxon>Gemykolovirus gopha1</taxon>
    </lineage>
</organism>
<feature type="region of interest" description="Disordered" evidence="1">
    <location>
        <begin position="1"/>
        <end position="38"/>
    </location>
</feature>
<evidence type="ECO:0000256" key="1">
    <source>
        <dbReference type="SAM" id="MobiDB-lite"/>
    </source>
</evidence>